<organism evidence="1 2">
    <name type="scientific">Halorubrum ezzemoulense DSM 17463</name>
    <dbReference type="NCBI Taxonomy" id="1121945"/>
    <lineage>
        <taxon>Archaea</taxon>
        <taxon>Methanobacteriati</taxon>
        <taxon>Methanobacteriota</taxon>
        <taxon>Stenosarchaea group</taxon>
        <taxon>Halobacteria</taxon>
        <taxon>Halobacteriales</taxon>
        <taxon>Haloferacaceae</taxon>
        <taxon>Halorubrum</taxon>
    </lineage>
</organism>
<evidence type="ECO:0000313" key="2">
    <source>
        <dbReference type="Proteomes" id="UP000193587"/>
    </source>
</evidence>
<accession>A0A1X4GB98</accession>
<dbReference type="Proteomes" id="UP000193587">
    <property type="component" value="Unassembled WGS sequence"/>
</dbReference>
<dbReference type="EMBL" id="NEDJ01000064">
    <property type="protein sequence ID" value="OSO94393.1"/>
    <property type="molecule type" value="Genomic_DNA"/>
</dbReference>
<evidence type="ECO:0000313" key="1">
    <source>
        <dbReference type="EMBL" id="OSO94393.1"/>
    </source>
</evidence>
<proteinExistence type="predicted"/>
<comment type="caution">
    <text evidence="1">The sequence shown here is derived from an EMBL/GenBank/DDBJ whole genome shotgun (WGS) entry which is preliminary data.</text>
</comment>
<protein>
    <submittedName>
        <fullName evidence="1">Uncharacterized protein</fullName>
    </submittedName>
</protein>
<dbReference type="STRING" id="1121945.GCA_000421805_02985"/>
<gene>
    <name evidence="1" type="ORF">B9H04_14330</name>
</gene>
<sequence>MSIEALEHLFFDDTTSVDAFADALSVFNGEEVSPETIRAEREGAAELARPPVAVLTDIEITEDED</sequence>
<name>A0A1X4GB98_HALEZ</name>
<dbReference type="AlphaFoldDB" id="A0A1X4GB98"/>
<reference evidence="1 2" key="1">
    <citation type="submission" date="2017-04" db="EMBL/GenBank/DDBJ databases">
        <title>MLSA of the genus Halorubrum.</title>
        <authorList>
            <person name="De La Haba R."/>
            <person name="Sanchez-Porro C."/>
            <person name="Infante-Dominguez C."/>
            <person name="Ventosa A."/>
        </authorList>
    </citation>
    <scope>NUCLEOTIDE SEQUENCE [LARGE SCALE GENOMIC DNA]</scope>
    <source>
        <strain evidence="1 2">DSM 17463</strain>
    </source>
</reference>